<reference evidence="2 3" key="1">
    <citation type="journal article" date="2019" name="PLoS ONE">
        <title>Comparative genome analysis indicates high evolutionary potential of pathogenicity genes in Colletotrichum tanaceti.</title>
        <authorList>
            <person name="Lelwala R.V."/>
            <person name="Korhonen P.K."/>
            <person name="Young N.D."/>
            <person name="Scott J.B."/>
            <person name="Ades P.A."/>
            <person name="Gasser R.B."/>
            <person name="Taylor P.W.J."/>
        </authorList>
    </citation>
    <scope>NUCLEOTIDE SEQUENCE [LARGE SCALE GENOMIC DNA]</scope>
    <source>
        <strain evidence="2">BRIP57314</strain>
    </source>
</reference>
<evidence type="ECO:0000256" key="1">
    <source>
        <dbReference type="SAM" id="Phobius"/>
    </source>
</evidence>
<feature type="transmembrane region" description="Helical" evidence="1">
    <location>
        <begin position="40"/>
        <end position="60"/>
    </location>
</feature>
<sequence>MAGIIAPQAGSASASASAPSLEMVERGLLRKTSLYQSARGTVVMLVLLSTAASGTLAAALCKMRPGNLSHGAVVALAVALALSQSATLVAFVRHRCINPPPAPHAGRTVFSYYLAWIAMQAVAFVCVDHMWLRSWPEVLKNLCSMWMLLSVLTLGLWTIAIFSAASRRRGGHRYPEFRAAAAAAAAPRRTASAVAVRGATGDEAAAAAGIQPPPYAVVRDTEKGLA</sequence>
<protein>
    <submittedName>
        <fullName evidence="2">Uncharacterized protein</fullName>
    </submittedName>
</protein>
<organism evidence="2 3">
    <name type="scientific">Colletotrichum tanaceti</name>
    <dbReference type="NCBI Taxonomy" id="1306861"/>
    <lineage>
        <taxon>Eukaryota</taxon>
        <taxon>Fungi</taxon>
        <taxon>Dikarya</taxon>
        <taxon>Ascomycota</taxon>
        <taxon>Pezizomycotina</taxon>
        <taxon>Sordariomycetes</taxon>
        <taxon>Hypocreomycetidae</taxon>
        <taxon>Glomerellales</taxon>
        <taxon>Glomerellaceae</taxon>
        <taxon>Colletotrichum</taxon>
        <taxon>Colletotrichum destructivum species complex</taxon>
    </lineage>
</organism>
<evidence type="ECO:0000313" key="3">
    <source>
        <dbReference type="Proteomes" id="UP000310108"/>
    </source>
</evidence>
<proteinExistence type="predicted"/>
<comment type="caution">
    <text evidence="2">The sequence shown here is derived from an EMBL/GenBank/DDBJ whole genome shotgun (WGS) entry which is preliminary data.</text>
</comment>
<dbReference type="AlphaFoldDB" id="A0A4U6XQN0"/>
<feature type="transmembrane region" description="Helical" evidence="1">
    <location>
        <begin position="72"/>
        <end position="92"/>
    </location>
</feature>
<keyword evidence="1" id="KW-0812">Transmembrane</keyword>
<dbReference type="EMBL" id="PJEX01000030">
    <property type="protein sequence ID" value="TKW58102.1"/>
    <property type="molecule type" value="Genomic_DNA"/>
</dbReference>
<gene>
    <name evidence="2" type="ORF">CTA1_11128</name>
</gene>
<feature type="transmembrane region" description="Helical" evidence="1">
    <location>
        <begin position="144"/>
        <end position="165"/>
    </location>
</feature>
<keyword evidence="3" id="KW-1185">Reference proteome</keyword>
<feature type="transmembrane region" description="Helical" evidence="1">
    <location>
        <begin position="113"/>
        <end position="132"/>
    </location>
</feature>
<accession>A0A4U6XQN0</accession>
<dbReference type="Proteomes" id="UP000310108">
    <property type="component" value="Unassembled WGS sequence"/>
</dbReference>
<name>A0A4U6XQN0_9PEZI</name>
<keyword evidence="1" id="KW-1133">Transmembrane helix</keyword>
<evidence type="ECO:0000313" key="2">
    <source>
        <dbReference type="EMBL" id="TKW58102.1"/>
    </source>
</evidence>
<keyword evidence="1" id="KW-0472">Membrane</keyword>